<dbReference type="Gene3D" id="3.40.190.10">
    <property type="entry name" value="Periplasmic binding protein-like II"/>
    <property type="match status" value="2"/>
</dbReference>
<evidence type="ECO:0000259" key="6">
    <source>
        <dbReference type="PROSITE" id="PS50931"/>
    </source>
</evidence>
<evidence type="ECO:0000256" key="4">
    <source>
        <dbReference type="ARBA" id="ARBA00023163"/>
    </source>
</evidence>
<dbReference type="InterPro" id="IPR000847">
    <property type="entry name" value="LysR_HTH_N"/>
</dbReference>
<evidence type="ECO:0000313" key="7">
    <source>
        <dbReference type="EMBL" id="VWC23568.1"/>
    </source>
</evidence>
<reference evidence="7 8" key="1">
    <citation type="submission" date="2019-09" db="EMBL/GenBank/DDBJ databases">
        <authorList>
            <person name="Depoorter E."/>
        </authorList>
    </citation>
    <scope>NUCLEOTIDE SEQUENCE [LARGE SCALE GENOMIC DNA]</scope>
    <source>
        <strain evidence="7">LMG 13014</strain>
    </source>
</reference>
<dbReference type="AlphaFoldDB" id="A0A6P2QTI3"/>
<sequence>MTTGGLGYPDKCEAGYRPKRYRHLSRAIDHRAGTPAYPLPAHPLESSHDSPRRPRPVPADHRLDLNLFRVLDAVYVHGGIGAAARALHLTQPAVTHALNRLRAHFDDPLFVRQGNRVVATERTRSIIADVQVHLKGLQGTARASSAFDPATLDLSIAVGIRDVLESIALPRIVAAFADEAPGLRLVSRRIAVADIERELASGNLDLAVDRRVPTGPRIATEHLLDDSLVVALRGDHPLARDPLRRGDYFAAQHVAVSSLGEPQSLDVLLGNDGRFRDIRLTCQHYFAACQIAATGNLLVTLPHTYALRMAALLPIVVRPLPLRLKPFPLLAYWHESRDADRAHQWVRERIAALVRSSAGVADA</sequence>
<dbReference type="SUPFAM" id="SSF53850">
    <property type="entry name" value="Periplasmic binding protein-like II"/>
    <property type="match status" value="1"/>
</dbReference>
<feature type="compositionally biased region" description="Basic and acidic residues" evidence="5">
    <location>
        <begin position="45"/>
        <end position="58"/>
    </location>
</feature>
<dbReference type="EMBL" id="CABVQC010000051">
    <property type="protein sequence ID" value="VWC23568.1"/>
    <property type="molecule type" value="Genomic_DNA"/>
</dbReference>
<feature type="domain" description="HTH lysR-type" evidence="6">
    <location>
        <begin position="63"/>
        <end position="120"/>
    </location>
</feature>
<dbReference type="Gene3D" id="1.10.10.10">
    <property type="entry name" value="Winged helix-like DNA-binding domain superfamily/Winged helix DNA-binding domain"/>
    <property type="match status" value="1"/>
</dbReference>
<evidence type="ECO:0000256" key="3">
    <source>
        <dbReference type="ARBA" id="ARBA00023125"/>
    </source>
</evidence>
<dbReference type="InterPro" id="IPR036388">
    <property type="entry name" value="WH-like_DNA-bd_sf"/>
</dbReference>
<dbReference type="PANTHER" id="PTHR30118">
    <property type="entry name" value="HTH-TYPE TRANSCRIPTIONAL REGULATOR LEUO-RELATED"/>
    <property type="match status" value="1"/>
</dbReference>
<dbReference type="PROSITE" id="PS50931">
    <property type="entry name" value="HTH_LYSR"/>
    <property type="match status" value="1"/>
</dbReference>
<dbReference type="Proteomes" id="UP000494261">
    <property type="component" value="Unassembled WGS sequence"/>
</dbReference>
<evidence type="ECO:0000256" key="1">
    <source>
        <dbReference type="ARBA" id="ARBA00009437"/>
    </source>
</evidence>
<keyword evidence="2" id="KW-0805">Transcription regulation</keyword>
<dbReference type="InterPro" id="IPR005119">
    <property type="entry name" value="LysR_subst-bd"/>
</dbReference>
<evidence type="ECO:0000256" key="5">
    <source>
        <dbReference type="SAM" id="MobiDB-lite"/>
    </source>
</evidence>
<name>A0A6P2QTI3_9BURK</name>
<proteinExistence type="inferred from homology"/>
<feature type="region of interest" description="Disordered" evidence="5">
    <location>
        <begin position="32"/>
        <end position="58"/>
    </location>
</feature>
<dbReference type="Pfam" id="PF00126">
    <property type="entry name" value="HTH_1"/>
    <property type="match status" value="1"/>
</dbReference>
<keyword evidence="4" id="KW-0804">Transcription</keyword>
<dbReference type="SUPFAM" id="SSF46785">
    <property type="entry name" value="Winged helix' DNA-binding domain"/>
    <property type="match status" value="1"/>
</dbReference>
<protein>
    <submittedName>
        <fullName evidence="7">LysR family transcriptional regulator</fullName>
    </submittedName>
</protein>
<dbReference type="GO" id="GO:0003677">
    <property type="term" value="F:DNA binding"/>
    <property type="evidence" value="ECO:0007669"/>
    <property type="project" value="UniProtKB-KW"/>
</dbReference>
<dbReference type="PRINTS" id="PR00039">
    <property type="entry name" value="HTHLYSR"/>
</dbReference>
<dbReference type="InterPro" id="IPR037402">
    <property type="entry name" value="YidZ_PBP2"/>
</dbReference>
<gene>
    <name evidence="7" type="ORF">BLA13014_05853</name>
</gene>
<dbReference type="CDD" id="cd08417">
    <property type="entry name" value="PBP2_Nitroaromatics_like"/>
    <property type="match status" value="1"/>
</dbReference>
<dbReference type="GO" id="GO:0003700">
    <property type="term" value="F:DNA-binding transcription factor activity"/>
    <property type="evidence" value="ECO:0007669"/>
    <property type="project" value="InterPro"/>
</dbReference>
<accession>A0A6P2QTI3</accession>
<organism evidence="7 8">
    <name type="scientific">Burkholderia aenigmatica</name>
    <dbReference type="NCBI Taxonomy" id="2015348"/>
    <lineage>
        <taxon>Bacteria</taxon>
        <taxon>Pseudomonadati</taxon>
        <taxon>Pseudomonadota</taxon>
        <taxon>Betaproteobacteria</taxon>
        <taxon>Burkholderiales</taxon>
        <taxon>Burkholderiaceae</taxon>
        <taxon>Burkholderia</taxon>
        <taxon>Burkholderia cepacia complex</taxon>
    </lineage>
</organism>
<evidence type="ECO:0000313" key="8">
    <source>
        <dbReference type="Proteomes" id="UP000494261"/>
    </source>
</evidence>
<comment type="similarity">
    <text evidence="1">Belongs to the LysR transcriptional regulatory family.</text>
</comment>
<keyword evidence="3" id="KW-0238">DNA-binding</keyword>
<dbReference type="Pfam" id="PF03466">
    <property type="entry name" value="LysR_substrate"/>
    <property type="match status" value="1"/>
</dbReference>
<dbReference type="PANTHER" id="PTHR30118:SF15">
    <property type="entry name" value="TRANSCRIPTIONAL REGULATORY PROTEIN"/>
    <property type="match status" value="1"/>
</dbReference>
<dbReference type="InterPro" id="IPR036390">
    <property type="entry name" value="WH_DNA-bd_sf"/>
</dbReference>
<evidence type="ECO:0000256" key="2">
    <source>
        <dbReference type="ARBA" id="ARBA00023015"/>
    </source>
</evidence>
<dbReference type="InterPro" id="IPR050389">
    <property type="entry name" value="LysR-type_TF"/>
</dbReference>